<dbReference type="AlphaFoldDB" id="A0A915JDT4"/>
<dbReference type="WBParaSite" id="nRc.2.0.1.t24645-RA">
    <property type="protein sequence ID" value="nRc.2.0.1.t24645-RA"/>
    <property type="gene ID" value="nRc.2.0.1.g24645"/>
</dbReference>
<dbReference type="Proteomes" id="UP000887565">
    <property type="component" value="Unplaced"/>
</dbReference>
<reference evidence="2" key="1">
    <citation type="submission" date="2022-11" db="UniProtKB">
        <authorList>
            <consortium name="WormBaseParasite"/>
        </authorList>
    </citation>
    <scope>IDENTIFICATION</scope>
</reference>
<organism evidence="1 2">
    <name type="scientific">Romanomermis culicivorax</name>
    <name type="common">Nematode worm</name>
    <dbReference type="NCBI Taxonomy" id="13658"/>
    <lineage>
        <taxon>Eukaryota</taxon>
        <taxon>Metazoa</taxon>
        <taxon>Ecdysozoa</taxon>
        <taxon>Nematoda</taxon>
        <taxon>Enoplea</taxon>
        <taxon>Dorylaimia</taxon>
        <taxon>Mermithida</taxon>
        <taxon>Mermithoidea</taxon>
        <taxon>Mermithidae</taxon>
        <taxon>Romanomermis</taxon>
    </lineage>
</organism>
<protein>
    <submittedName>
        <fullName evidence="2">Uncharacterized protein</fullName>
    </submittedName>
</protein>
<accession>A0A915JDT4</accession>
<evidence type="ECO:0000313" key="2">
    <source>
        <dbReference type="WBParaSite" id="nRc.2.0.1.t24645-RA"/>
    </source>
</evidence>
<proteinExistence type="predicted"/>
<keyword evidence="1" id="KW-1185">Reference proteome</keyword>
<name>A0A915JDT4_ROMCU</name>
<evidence type="ECO:0000313" key="1">
    <source>
        <dbReference type="Proteomes" id="UP000887565"/>
    </source>
</evidence>
<sequence length="108" mass="12224">MQQLISTKTAITARNYLPTPRPLLASSQFPCKDAHDIYIKNDTFRETDPTLAYAGPTQKRFLSTMAAPPALDFRTNSNDIRGQHDWRQEALAQEEPIILAVHDDIITK</sequence>